<dbReference type="OrthoDB" id="10543935at2759"/>
<dbReference type="RefSeq" id="XP_024677979.1">
    <property type="nucleotide sequence ID" value="XM_024825277.1"/>
</dbReference>
<evidence type="ECO:0000313" key="1">
    <source>
        <dbReference type="EMBL" id="PKX89384.1"/>
    </source>
</evidence>
<accession>A0A2I1BVI9</accession>
<sequence length="100" mass="11084">MVTNHSQPWESWHTPFDGVERRILSASDAADKGAIHGLALSARGLRETDTYDDHLSGPIWTNTWHPCSNCKELTENTGGSVANFNKYNGRQGAPGYHYPN</sequence>
<reference evidence="2" key="1">
    <citation type="journal article" date="2018" name="Proc. Natl. Acad. Sci. U.S.A.">
        <title>Linking secondary metabolites to gene clusters through genome sequencing of six diverse Aspergillus species.</title>
        <authorList>
            <person name="Kaerboelling I."/>
            <person name="Vesth T.C."/>
            <person name="Frisvad J.C."/>
            <person name="Nybo J.L."/>
            <person name="Theobald S."/>
            <person name="Kuo A."/>
            <person name="Bowyer P."/>
            <person name="Matsuda Y."/>
            <person name="Mondo S."/>
            <person name="Lyhne E.K."/>
            <person name="Kogle M.E."/>
            <person name="Clum A."/>
            <person name="Lipzen A."/>
            <person name="Salamov A."/>
            <person name="Ngan C.Y."/>
            <person name="Daum C."/>
            <person name="Chiniquy J."/>
            <person name="Barry K."/>
            <person name="LaButti K."/>
            <person name="Haridas S."/>
            <person name="Simmons B.A."/>
            <person name="Magnuson J.K."/>
            <person name="Mortensen U.H."/>
            <person name="Larsen T.O."/>
            <person name="Grigoriev I.V."/>
            <person name="Baker S.E."/>
            <person name="Andersen M.R."/>
        </authorList>
    </citation>
    <scope>NUCLEOTIDE SEQUENCE [LARGE SCALE GENOMIC DNA]</scope>
    <source>
        <strain evidence="2">IBT 16806</strain>
    </source>
</reference>
<name>A0A2I1BVI9_ASPN1</name>
<comment type="caution">
    <text evidence="1">The sequence shown here is derived from an EMBL/GenBank/DDBJ whole genome shotgun (WGS) entry which is preliminary data.</text>
</comment>
<gene>
    <name evidence="1" type="ORF">P174DRAFT_425308</name>
</gene>
<proteinExistence type="predicted"/>
<dbReference type="GeneID" id="36532602"/>
<organism evidence="1 2">
    <name type="scientific">Aspergillus novofumigatus (strain IBT 16806)</name>
    <dbReference type="NCBI Taxonomy" id="1392255"/>
    <lineage>
        <taxon>Eukaryota</taxon>
        <taxon>Fungi</taxon>
        <taxon>Dikarya</taxon>
        <taxon>Ascomycota</taxon>
        <taxon>Pezizomycotina</taxon>
        <taxon>Eurotiomycetes</taxon>
        <taxon>Eurotiomycetidae</taxon>
        <taxon>Eurotiales</taxon>
        <taxon>Aspergillaceae</taxon>
        <taxon>Aspergillus</taxon>
        <taxon>Aspergillus subgen. Fumigati</taxon>
    </lineage>
</organism>
<dbReference type="AlphaFoldDB" id="A0A2I1BVI9"/>
<dbReference type="Proteomes" id="UP000234474">
    <property type="component" value="Unassembled WGS sequence"/>
</dbReference>
<protein>
    <submittedName>
        <fullName evidence="1">Uncharacterized protein</fullName>
    </submittedName>
</protein>
<evidence type="ECO:0000313" key="2">
    <source>
        <dbReference type="Proteomes" id="UP000234474"/>
    </source>
</evidence>
<dbReference type="VEuPathDB" id="FungiDB:P174DRAFT_425308"/>
<dbReference type="EMBL" id="MSZS01000010">
    <property type="protein sequence ID" value="PKX89384.1"/>
    <property type="molecule type" value="Genomic_DNA"/>
</dbReference>
<keyword evidence="2" id="KW-1185">Reference proteome</keyword>